<keyword evidence="2" id="KW-1185">Reference proteome</keyword>
<comment type="caution">
    <text evidence="1">The sequence shown here is derived from an EMBL/GenBank/DDBJ whole genome shotgun (WGS) entry which is preliminary data.</text>
</comment>
<proteinExistence type="predicted"/>
<evidence type="ECO:0008006" key="3">
    <source>
        <dbReference type="Google" id="ProtNLM"/>
    </source>
</evidence>
<organism evidence="1 2">
    <name type="scientific">Paenibacillus aceti</name>
    <dbReference type="NCBI Taxonomy" id="1820010"/>
    <lineage>
        <taxon>Bacteria</taxon>
        <taxon>Bacillati</taxon>
        <taxon>Bacillota</taxon>
        <taxon>Bacilli</taxon>
        <taxon>Bacillales</taxon>
        <taxon>Paenibacillaceae</taxon>
        <taxon>Paenibacillus</taxon>
    </lineage>
</organism>
<accession>A0ABQ1VUT9</accession>
<protein>
    <recommendedName>
        <fullName evidence="3">DUF5348 domain-containing protein</fullName>
    </recommendedName>
</protein>
<dbReference type="Proteomes" id="UP000608420">
    <property type="component" value="Unassembled WGS sequence"/>
</dbReference>
<dbReference type="EMBL" id="BMIW01000014">
    <property type="protein sequence ID" value="GGG00374.1"/>
    <property type="molecule type" value="Genomic_DNA"/>
</dbReference>
<name>A0ABQ1VUT9_9BACL</name>
<sequence length="55" mass="6353">MDHDKFPLEGRPYPGMKGIEDDFAGNGIYIDVEGVIWKIDGLVLFNYFFGRAWIE</sequence>
<reference evidence="2" key="1">
    <citation type="journal article" date="2019" name="Int. J. Syst. Evol. Microbiol.">
        <title>The Global Catalogue of Microorganisms (GCM) 10K type strain sequencing project: providing services to taxonomists for standard genome sequencing and annotation.</title>
        <authorList>
            <consortium name="The Broad Institute Genomics Platform"/>
            <consortium name="The Broad Institute Genome Sequencing Center for Infectious Disease"/>
            <person name="Wu L."/>
            <person name="Ma J."/>
        </authorList>
    </citation>
    <scope>NUCLEOTIDE SEQUENCE [LARGE SCALE GENOMIC DNA]</scope>
    <source>
        <strain evidence="2">CGMCC 1.15420</strain>
    </source>
</reference>
<evidence type="ECO:0000313" key="2">
    <source>
        <dbReference type="Proteomes" id="UP000608420"/>
    </source>
</evidence>
<gene>
    <name evidence="1" type="ORF">GCM10010913_22700</name>
</gene>
<evidence type="ECO:0000313" key="1">
    <source>
        <dbReference type="EMBL" id="GGG00374.1"/>
    </source>
</evidence>